<dbReference type="SUPFAM" id="SSF49503">
    <property type="entry name" value="Cupredoxins"/>
    <property type="match status" value="1"/>
</dbReference>
<sequence>MQLTQQVNKVNTKRARWQYGLMLSTCLVSSWVLAKPITVQVKDAEGKVVKDAVVWFESAQLPRSANKLQQAYKMGQKDRAFTPHILVVPKGAEVSFPNYDSILHHVYSFSPAQPFEFKLYRDSPQSLNFGNTGVVELGCNIHDWMLGYILVVDSTYFALTNGQGEAIIELPETPIDNLTMQVWHEGFANLDKPESQTIKVLPTSNSLIYQLDQSLFKPKEDFSDEFDDYE</sequence>
<dbReference type="EMBL" id="AUXW01000068">
    <property type="protein sequence ID" value="KKE85190.1"/>
    <property type="molecule type" value="Genomic_DNA"/>
</dbReference>
<evidence type="ECO:0000313" key="2">
    <source>
        <dbReference type="EMBL" id="KKE85190.1"/>
    </source>
</evidence>
<evidence type="ECO:0000313" key="3">
    <source>
        <dbReference type="Proteomes" id="UP000033434"/>
    </source>
</evidence>
<protein>
    <recommendedName>
        <fullName evidence="4">Methylamine utilization protein</fullName>
    </recommendedName>
</protein>
<accession>A0A0F6AG50</accession>
<dbReference type="InterPro" id="IPR008972">
    <property type="entry name" value="Cupredoxin"/>
</dbReference>
<dbReference type="Proteomes" id="UP000033434">
    <property type="component" value="Unassembled WGS sequence"/>
</dbReference>
<dbReference type="PATRIC" id="fig|1129367.4.peg.723"/>
<dbReference type="Gene3D" id="2.60.40.420">
    <property type="entry name" value="Cupredoxins - blue copper proteins"/>
    <property type="match status" value="1"/>
</dbReference>
<keyword evidence="1" id="KW-0732">Signal</keyword>
<evidence type="ECO:0008006" key="4">
    <source>
        <dbReference type="Google" id="ProtNLM"/>
    </source>
</evidence>
<comment type="caution">
    <text evidence="2">The sequence shown here is derived from an EMBL/GenBank/DDBJ whole genome shotgun (WGS) entry which is preliminary data.</text>
</comment>
<gene>
    <name evidence="2" type="ORF">N479_05515</name>
</gene>
<dbReference type="RefSeq" id="WP_145925059.1">
    <property type="nucleotide sequence ID" value="NZ_AUXW01000068.1"/>
</dbReference>
<feature type="signal peptide" evidence="1">
    <location>
        <begin position="1"/>
        <end position="34"/>
    </location>
</feature>
<reference evidence="2 3" key="1">
    <citation type="journal article" date="2015" name="BMC Genomics">
        <title>Genome mining reveals unlocked bioactive potential of marine Gram-negative bacteria.</title>
        <authorList>
            <person name="Machado H."/>
            <person name="Sonnenschein E.C."/>
            <person name="Melchiorsen J."/>
            <person name="Gram L."/>
        </authorList>
    </citation>
    <scope>NUCLEOTIDE SEQUENCE [LARGE SCALE GENOMIC DNA]</scope>
    <source>
        <strain evidence="2 3">S4054</strain>
    </source>
</reference>
<evidence type="ECO:0000256" key="1">
    <source>
        <dbReference type="SAM" id="SignalP"/>
    </source>
</evidence>
<organism evidence="2 3">
    <name type="scientific">Pseudoalteromonas luteoviolacea S4054</name>
    <dbReference type="NCBI Taxonomy" id="1129367"/>
    <lineage>
        <taxon>Bacteria</taxon>
        <taxon>Pseudomonadati</taxon>
        <taxon>Pseudomonadota</taxon>
        <taxon>Gammaproteobacteria</taxon>
        <taxon>Alteromonadales</taxon>
        <taxon>Pseudoalteromonadaceae</taxon>
        <taxon>Pseudoalteromonas</taxon>
    </lineage>
</organism>
<dbReference type="AlphaFoldDB" id="A0A0F6AG50"/>
<feature type="chain" id="PRO_5002499372" description="Methylamine utilization protein" evidence="1">
    <location>
        <begin position="35"/>
        <end position="230"/>
    </location>
</feature>
<proteinExistence type="predicted"/>
<name>A0A0F6AG50_9GAMM</name>